<evidence type="ECO:0000313" key="2">
    <source>
        <dbReference type="Proteomes" id="UP000222485"/>
    </source>
</evidence>
<gene>
    <name evidence="1" type="ORF">Ccr32_gp243</name>
</gene>
<evidence type="ECO:0000313" key="1">
    <source>
        <dbReference type="EMBL" id="ARB15161.1"/>
    </source>
</evidence>
<protein>
    <submittedName>
        <fullName evidence="1">Uncharacterized protein</fullName>
    </submittedName>
</protein>
<dbReference type="EMBL" id="KY555146">
    <property type="protein sequence ID" value="ARB15161.1"/>
    <property type="molecule type" value="Genomic_DNA"/>
</dbReference>
<organism evidence="1 2">
    <name type="scientific">Caulobacter phage Ccr32</name>
    <dbReference type="NCBI Taxonomy" id="1959738"/>
    <lineage>
        <taxon>Viruses</taxon>
        <taxon>Duplodnaviria</taxon>
        <taxon>Heunggongvirae</taxon>
        <taxon>Uroviricota</taxon>
        <taxon>Caudoviricetes</taxon>
        <taxon>Jeanschmidtviridae</taxon>
        <taxon>Shapirovirus</taxon>
        <taxon>Shapirovirus cbk</taxon>
    </lineage>
</organism>
<reference evidence="2" key="1">
    <citation type="journal article" date="2017" name="Curr. Microbiol.">
        <title>Genomic Diversity of Type B3 Bacteriophages of Caulobacter crescentus.</title>
        <authorList>
            <person name="Ash K.T."/>
            <person name="Drake K.M."/>
            <person name="Gibbs W.S."/>
            <person name="Ely B."/>
        </authorList>
    </citation>
    <scope>NUCLEOTIDE SEQUENCE [LARGE SCALE GENOMIC DNA]</scope>
</reference>
<sequence>MKLFIIILAAILWLGDTARAQSLPFRLTQPLNYGSDLHYTETRDASASREPLKRVIVDLSRSSTVVIERAWTYAELAGAQTTCGEIVLNGRHQRFVLQEGPKTAVIGPAVPAYFWSLDVPDYQFRNAGCLRDRAALIIPPRF</sequence>
<proteinExistence type="predicted"/>
<accession>A0A1V0EE20</accession>
<name>A0A1V0EE20_9CAUD</name>
<dbReference type="Proteomes" id="UP000222485">
    <property type="component" value="Genome"/>
</dbReference>